<feature type="region of interest" description="Disordered" evidence="1">
    <location>
        <begin position="1"/>
        <end position="23"/>
    </location>
</feature>
<organism evidence="2 3">
    <name type="scientific">Rhizophagus irregularis</name>
    <dbReference type="NCBI Taxonomy" id="588596"/>
    <lineage>
        <taxon>Eukaryota</taxon>
        <taxon>Fungi</taxon>
        <taxon>Fungi incertae sedis</taxon>
        <taxon>Mucoromycota</taxon>
        <taxon>Glomeromycotina</taxon>
        <taxon>Glomeromycetes</taxon>
        <taxon>Glomerales</taxon>
        <taxon>Glomeraceae</taxon>
        <taxon>Rhizophagus</taxon>
    </lineage>
</organism>
<dbReference type="VEuPathDB" id="FungiDB:FUN_016893"/>
<feature type="non-terminal residue" evidence="2">
    <location>
        <position position="1"/>
    </location>
</feature>
<sequence length="247" mass="28900">DENITSDTESNFSESESDEEHDEIITQLKDKQELSPCVIIDVFEGKIQRCNSTTNLRRLWQMVGMWQIDEEEIKKKHFSIKNLGVCYTHFMFDQNKLHITNLKQTKDYTESIIHRRRCLFCNKNKFFFSRGKNCIHHSYIVMGKNIQVPCIGQKKCGALQEYHPLVISTESNKKLNPKNLTPKNFFEFGEALAHSTILAKNELKLHKKSLESPISIEEYRASFPLCLVQFYNGLLETLYKTKKKIID</sequence>
<dbReference type="Proteomes" id="UP000232688">
    <property type="component" value="Unassembled WGS sequence"/>
</dbReference>
<evidence type="ECO:0000256" key="1">
    <source>
        <dbReference type="SAM" id="MobiDB-lite"/>
    </source>
</evidence>
<dbReference type="VEuPathDB" id="FungiDB:RhiirA1_519526"/>
<protein>
    <submittedName>
        <fullName evidence="2">Uncharacterized protein</fullName>
    </submittedName>
</protein>
<reference evidence="2 3" key="2">
    <citation type="submission" date="2017-10" db="EMBL/GenBank/DDBJ databases">
        <title>Genome analyses suggest a sexual origin of heterokaryosis in a supposedly ancient asexual fungus.</title>
        <authorList>
            <person name="Corradi N."/>
            <person name="Sedzielewska K."/>
            <person name="Noel J."/>
            <person name="Charron P."/>
            <person name="Farinelli L."/>
            <person name="Marton T."/>
            <person name="Kruger M."/>
            <person name="Pelin A."/>
            <person name="Brachmann A."/>
            <person name="Corradi N."/>
        </authorList>
    </citation>
    <scope>NUCLEOTIDE SEQUENCE [LARGE SCALE GENOMIC DNA]</scope>
    <source>
        <strain evidence="2 3">A1</strain>
    </source>
</reference>
<accession>A0A2N0RJ68</accession>
<reference evidence="2 3" key="1">
    <citation type="submission" date="2017-10" db="EMBL/GenBank/DDBJ databases">
        <title>Extensive intraspecific genome diversity in a model arbuscular mycorrhizal fungus.</title>
        <authorList>
            <person name="Chen E.C.H."/>
            <person name="Morin E."/>
            <person name="Baudet D."/>
            <person name="Noel J."/>
            <person name="Ndikumana S."/>
            <person name="Charron P."/>
            <person name="St-Onge C."/>
            <person name="Giorgi J."/>
            <person name="Grigoriev I.V."/>
            <person name="Roux C."/>
            <person name="Martin F.M."/>
            <person name="Corradi N."/>
        </authorList>
    </citation>
    <scope>NUCLEOTIDE SEQUENCE [LARGE SCALE GENOMIC DNA]</scope>
    <source>
        <strain evidence="2 3">A1</strain>
    </source>
</reference>
<dbReference type="AlphaFoldDB" id="A0A2N0RJ68"/>
<name>A0A2N0RJ68_9GLOM</name>
<dbReference type="VEuPathDB" id="FungiDB:RhiirFUN_002754"/>
<comment type="caution">
    <text evidence="2">The sequence shown here is derived from an EMBL/GenBank/DDBJ whole genome shotgun (WGS) entry which is preliminary data.</text>
</comment>
<evidence type="ECO:0000313" key="3">
    <source>
        <dbReference type="Proteomes" id="UP000232688"/>
    </source>
</evidence>
<dbReference type="EMBL" id="LLXH01000748">
    <property type="protein sequence ID" value="PKC63347.1"/>
    <property type="molecule type" value="Genomic_DNA"/>
</dbReference>
<gene>
    <name evidence="2" type="ORF">RhiirA1_519526</name>
</gene>
<proteinExistence type="predicted"/>
<evidence type="ECO:0000313" key="2">
    <source>
        <dbReference type="EMBL" id="PKC63347.1"/>
    </source>
</evidence>
<feature type="compositionally biased region" description="Low complexity" evidence="1">
    <location>
        <begin position="1"/>
        <end position="14"/>
    </location>
</feature>